<evidence type="ECO:0000313" key="9">
    <source>
        <dbReference type="Proteomes" id="UP000478052"/>
    </source>
</evidence>
<dbReference type="InterPro" id="IPR009003">
    <property type="entry name" value="Peptidase_S1_PA"/>
</dbReference>
<evidence type="ECO:0000256" key="2">
    <source>
        <dbReference type="ARBA" id="ARBA00022670"/>
    </source>
</evidence>
<dbReference type="InterPro" id="IPR043504">
    <property type="entry name" value="Peptidase_S1_PA_chymotrypsin"/>
</dbReference>
<evidence type="ECO:0000256" key="5">
    <source>
        <dbReference type="ARBA" id="ARBA00023157"/>
    </source>
</evidence>
<dbReference type="InterPro" id="IPR050430">
    <property type="entry name" value="Peptidase_S1"/>
</dbReference>
<dbReference type="EMBL" id="VUJU01000812">
    <property type="protein sequence ID" value="KAF0768223.1"/>
    <property type="molecule type" value="Genomic_DNA"/>
</dbReference>
<evidence type="ECO:0000256" key="3">
    <source>
        <dbReference type="ARBA" id="ARBA00022801"/>
    </source>
</evidence>
<dbReference type="SMART" id="SM00020">
    <property type="entry name" value="Tryp_SPc"/>
    <property type="match status" value="1"/>
</dbReference>
<dbReference type="PANTHER" id="PTHR24276:SF98">
    <property type="entry name" value="FI18310P1-RELATED"/>
    <property type="match status" value="1"/>
</dbReference>
<sequence length="296" mass="34195">MQIFLLIILLSFIVLNEFKSTKHVHKGLIDDFKLEDYPYVMCLKILLPNKRVETCTGSLVAELFVLTAAHCVYGKDKKDLKVYQGTRIKSHDSRNVVKMYVHESYNHTSEVMIGDLSILKIEKPFSHIEEYIRVGGSPIDFANNKYLKCIVIGFGIINAEHERFIKQIMVKHGRKACEGYDSVQIIDTWQQYLCEIPNNHKTYEGDSGGPMICNNLQYGVCSFSININGGDMQTVYVFIDYYRKWVNDIIEPEQSTSISAKQKRLKKNKINQKNDAKLIIPHYTLYIISGILWYTM</sequence>
<dbReference type="InterPro" id="IPR001254">
    <property type="entry name" value="Trypsin_dom"/>
</dbReference>
<evidence type="ECO:0000256" key="6">
    <source>
        <dbReference type="SAM" id="SignalP"/>
    </source>
</evidence>
<keyword evidence="9" id="KW-1185">Reference proteome</keyword>
<evidence type="ECO:0000256" key="1">
    <source>
        <dbReference type="ARBA" id="ARBA00007664"/>
    </source>
</evidence>
<dbReference type="InterPro" id="IPR001314">
    <property type="entry name" value="Peptidase_S1A"/>
</dbReference>
<keyword evidence="2" id="KW-0645">Protease</keyword>
<evidence type="ECO:0000259" key="7">
    <source>
        <dbReference type="PROSITE" id="PS50240"/>
    </source>
</evidence>
<evidence type="ECO:0000313" key="8">
    <source>
        <dbReference type="EMBL" id="KAF0768223.1"/>
    </source>
</evidence>
<keyword evidence="5" id="KW-1015">Disulfide bond</keyword>
<dbReference type="AlphaFoldDB" id="A0A6G0ZCT6"/>
<gene>
    <name evidence="8" type="ORF">FWK35_00011053</name>
</gene>
<dbReference type="GO" id="GO:0006508">
    <property type="term" value="P:proteolysis"/>
    <property type="evidence" value="ECO:0007669"/>
    <property type="project" value="UniProtKB-KW"/>
</dbReference>
<dbReference type="OrthoDB" id="6604662at2759"/>
<dbReference type="Proteomes" id="UP000478052">
    <property type="component" value="Unassembled WGS sequence"/>
</dbReference>
<dbReference type="PROSITE" id="PS50240">
    <property type="entry name" value="TRYPSIN_DOM"/>
    <property type="match status" value="1"/>
</dbReference>
<protein>
    <submittedName>
        <fullName evidence="8">Chymase-like isoform X1</fullName>
    </submittedName>
</protein>
<dbReference type="Pfam" id="PF00089">
    <property type="entry name" value="Trypsin"/>
    <property type="match status" value="1"/>
</dbReference>
<evidence type="ECO:0000256" key="4">
    <source>
        <dbReference type="ARBA" id="ARBA00022825"/>
    </source>
</evidence>
<name>A0A6G0ZCT6_APHCR</name>
<proteinExistence type="inferred from homology"/>
<dbReference type="Gene3D" id="2.40.10.10">
    <property type="entry name" value="Trypsin-like serine proteases"/>
    <property type="match status" value="2"/>
</dbReference>
<dbReference type="PANTHER" id="PTHR24276">
    <property type="entry name" value="POLYSERASE-RELATED"/>
    <property type="match status" value="1"/>
</dbReference>
<dbReference type="InterPro" id="IPR018114">
    <property type="entry name" value="TRYPSIN_HIS"/>
</dbReference>
<dbReference type="GO" id="GO:0004252">
    <property type="term" value="F:serine-type endopeptidase activity"/>
    <property type="evidence" value="ECO:0007669"/>
    <property type="project" value="InterPro"/>
</dbReference>
<dbReference type="PROSITE" id="PS00134">
    <property type="entry name" value="TRYPSIN_HIS"/>
    <property type="match status" value="1"/>
</dbReference>
<feature type="chain" id="PRO_5026149401" evidence="6">
    <location>
        <begin position="19"/>
        <end position="296"/>
    </location>
</feature>
<feature type="signal peptide" evidence="6">
    <location>
        <begin position="1"/>
        <end position="18"/>
    </location>
</feature>
<keyword evidence="3" id="KW-0378">Hydrolase</keyword>
<feature type="domain" description="Peptidase S1" evidence="7">
    <location>
        <begin position="24"/>
        <end position="251"/>
    </location>
</feature>
<reference evidence="8 9" key="1">
    <citation type="submission" date="2019-08" db="EMBL/GenBank/DDBJ databases">
        <title>Whole genome of Aphis craccivora.</title>
        <authorList>
            <person name="Voronova N.V."/>
            <person name="Shulinski R.S."/>
            <person name="Bandarenka Y.V."/>
            <person name="Zhorov D.G."/>
            <person name="Warner D."/>
        </authorList>
    </citation>
    <scope>NUCLEOTIDE SEQUENCE [LARGE SCALE GENOMIC DNA]</scope>
    <source>
        <strain evidence="8">180601</strain>
        <tissue evidence="8">Whole Body</tissue>
    </source>
</reference>
<comment type="similarity">
    <text evidence="1">Belongs to the peptidase S1 family.</text>
</comment>
<dbReference type="SUPFAM" id="SSF50494">
    <property type="entry name" value="Trypsin-like serine proteases"/>
    <property type="match status" value="1"/>
</dbReference>
<keyword evidence="4" id="KW-0720">Serine protease</keyword>
<organism evidence="8 9">
    <name type="scientific">Aphis craccivora</name>
    <name type="common">Cowpea aphid</name>
    <dbReference type="NCBI Taxonomy" id="307492"/>
    <lineage>
        <taxon>Eukaryota</taxon>
        <taxon>Metazoa</taxon>
        <taxon>Ecdysozoa</taxon>
        <taxon>Arthropoda</taxon>
        <taxon>Hexapoda</taxon>
        <taxon>Insecta</taxon>
        <taxon>Pterygota</taxon>
        <taxon>Neoptera</taxon>
        <taxon>Paraneoptera</taxon>
        <taxon>Hemiptera</taxon>
        <taxon>Sternorrhyncha</taxon>
        <taxon>Aphidomorpha</taxon>
        <taxon>Aphidoidea</taxon>
        <taxon>Aphididae</taxon>
        <taxon>Aphidini</taxon>
        <taxon>Aphis</taxon>
        <taxon>Aphis</taxon>
    </lineage>
</organism>
<comment type="caution">
    <text evidence="8">The sequence shown here is derived from an EMBL/GenBank/DDBJ whole genome shotgun (WGS) entry which is preliminary data.</text>
</comment>
<keyword evidence="6" id="KW-0732">Signal</keyword>
<accession>A0A6G0ZCT6</accession>
<dbReference type="PRINTS" id="PR00722">
    <property type="entry name" value="CHYMOTRYPSIN"/>
</dbReference>